<proteinExistence type="predicted"/>
<organism evidence="2 3">
    <name type="scientific">Candidatus Kaiserbacteria bacterium RIFCSPHIGHO2_01_FULL_54_36b</name>
    <dbReference type="NCBI Taxonomy" id="1798483"/>
    <lineage>
        <taxon>Bacteria</taxon>
        <taxon>Candidatus Kaiseribacteriota</taxon>
    </lineage>
</organism>
<evidence type="ECO:0000313" key="2">
    <source>
        <dbReference type="EMBL" id="OGG51834.1"/>
    </source>
</evidence>
<keyword evidence="1" id="KW-0472">Membrane</keyword>
<dbReference type="EMBL" id="MFKW01000012">
    <property type="protein sequence ID" value="OGG51834.1"/>
    <property type="molecule type" value="Genomic_DNA"/>
</dbReference>
<keyword evidence="1" id="KW-0812">Transmembrane</keyword>
<name>A0A1F6CRQ8_9BACT</name>
<feature type="transmembrane region" description="Helical" evidence="1">
    <location>
        <begin position="17"/>
        <end position="36"/>
    </location>
</feature>
<reference evidence="2 3" key="1">
    <citation type="journal article" date="2016" name="Nat. Commun.">
        <title>Thousands of microbial genomes shed light on interconnected biogeochemical processes in an aquifer system.</title>
        <authorList>
            <person name="Anantharaman K."/>
            <person name="Brown C.T."/>
            <person name="Hug L.A."/>
            <person name="Sharon I."/>
            <person name="Castelle C.J."/>
            <person name="Probst A.J."/>
            <person name="Thomas B.C."/>
            <person name="Singh A."/>
            <person name="Wilkins M.J."/>
            <person name="Karaoz U."/>
            <person name="Brodie E.L."/>
            <person name="Williams K.H."/>
            <person name="Hubbard S.S."/>
            <person name="Banfield J.F."/>
        </authorList>
    </citation>
    <scope>NUCLEOTIDE SEQUENCE [LARGE SCALE GENOMIC DNA]</scope>
</reference>
<gene>
    <name evidence="2" type="ORF">A2704_00815</name>
</gene>
<evidence type="ECO:0000313" key="3">
    <source>
        <dbReference type="Proteomes" id="UP000176445"/>
    </source>
</evidence>
<sequence length="220" mass="24777">MHWAPIQVQISHDMFDVISLITNLALGCAALISLWFSRKALKKSEFDSAMNTSPSIIIRPSEIWVGAKDLSGGIGYGIIEPGHILKKNPYPDIIFQIEFECLNAGRGAAFNISQPTASGMSISSFRTSRTPLYQTNEDSPFSIYLALSGKYEDFYLNAHKEIPVRLDLTYTNDQNNIFCRSTWAANIQPFEREGEDLKVREVRLLKRSGKIEYSQNSFNA</sequence>
<dbReference type="Proteomes" id="UP000176445">
    <property type="component" value="Unassembled WGS sequence"/>
</dbReference>
<dbReference type="AlphaFoldDB" id="A0A1F6CRQ8"/>
<keyword evidence="1" id="KW-1133">Transmembrane helix</keyword>
<evidence type="ECO:0000256" key="1">
    <source>
        <dbReference type="SAM" id="Phobius"/>
    </source>
</evidence>
<comment type="caution">
    <text evidence="2">The sequence shown here is derived from an EMBL/GenBank/DDBJ whole genome shotgun (WGS) entry which is preliminary data.</text>
</comment>
<accession>A0A1F6CRQ8</accession>
<protein>
    <submittedName>
        <fullName evidence="2">Uncharacterized protein</fullName>
    </submittedName>
</protein>